<accession>A0A0E9QS65</accession>
<evidence type="ECO:0000313" key="1">
    <source>
        <dbReference type="EMBL" id="JAH19694.1"/>
    </source>
</evidence>
<organism evidence="1">
    <name type="scientific">Anguilla anguilla</name>
    <name type="common">European freshwater eel</name>
    <name type="synonym">Muraena anguilla</name>
    <dbReference type="NCBI Taxonomy" id="7936"/>
    <lineage>
        <taxon>Eukaryota</taxon>
        <taxon>Metazoa</taxon>
        <taxon>Chordata</taxon>
        <taxon>Craniata</taxon>
        <taxon>Vertebrata</taxon>
        <taxon>Euteleostomi</taxon>
        <taxon>Actinopterygii</taxon>
        <taxon>Neopterygii</taxon>
        <taxon>Teleostei</taxon>
        <taxon>Anguilliformes</taxon>
        <taxon>Anguillidae</taxon>
        <taxon>Anguilla</taxon>
    </lineage>
</organism>
<reference evidence="1" key="2">
    <citation type="journal article" date="2015" name="Fish Shellfish Immunol.">
        <title>Early steps in the European eel (Anguilla anguilla)-Vibrio vulnificus interaction in the gills: Role of the RtxA13 toxin.</title>
        <authorList>
            <person name="Callol A."/>
            <person name="Pajuelo D."/>
            <person name="Ebbesson L."/>
            <person name="Teles M."/>
            <person name="MacKenzie S."/>
            <person name="Amaro C."/>
        </authorList>
    </citation>
    <scope>NUCLEOTIDE SEQUENCE</scope>
</reference>
<dbReference type="AlphaFoldDB" id="A0A0E9QS65"/>
<name>A0A0E9QS65_ANGAN</name>
<protein>
    <submittedName>
        <fullName evidence="1">Uncharacterized protein</fullName>
    </submittedName>
</protein>
<reference evidence="1" key="1">
    <citation type="submission" date="2014-11" db="EMBL/GenBank/DDBJ databases">
        <authorList>
            <person name="Amaro Gonzalez C."/>
        </authorList>
    </citation>
    <scope>NUCLEOTIDE SEQUENCE</scope>
</reference>
<sequence length="21" mass="2393">MSSEPVFSKDVRFPLIILISN</sequence>
<proteinExistence type="predicted"/>
<dbReference type="EMBL" id="GBXM01088883">
    <property type="protein sequence ID" value="JAH19694.1"/>
    <property type="molecule type" value="Transcribed_RNA"/>
</dbReference>